<evidence type="ECO:0000313" key="3">
    <source>
        <dbReference type="Proteomes" id="UP000318242"/>
    </source>
</evidence>
<comment type="caution">
    <text evidence="2">The sequence shown here is derived from an EMBL/GenBank/DDBJ whole genome shotgun (WGS) entry which is preliminary data.</text>
</comment>
<keyword evidence="3" id="KW-1185">Reference proteome</keyword>
<feature type="transmembrane region" description="Helical" evidence="1">
    <location>
        <begin position="47"/>
        <end position="67"/>
    </location>
</feature>
<evidence type="ECO:0008006" key="4">
    <source>
        <dbReference type="Google" id="ProtNLM"/>
    </source>
</evidence>
<dbReference type="AlphaFoldDB" id="A0A4Y3IL49"/>
<dbReference type="RefSeq" id="WP_141270532.1">
    <property type="nucleotide sequence ID" value="NZ_BJLH01000005.1"/>
</dbReference>
<dbReference type="InterPro" id="IPR021313">
    <property type="entry name" value="DUF2909"/>
</dbReference>
<keyword evidence="1" id="KW-1133">Transmembrane helix</keyword>
<keyword evidence="1" id="KW-0812">Transmembrane</keyword>
<feature type="transmembrane region" description="Helical" evidence="1">
    <location>
        <begin position="6"/>
        <end position="26"/>
    </location>
</feature>
<name>A0A4Y3IL49_9VIBR</name>
<accession>A0A4Y3IL49</accession>
<evidence type="ECO:0000256" key="1">
    <source>
        <dbReference type="SAM" id="Phobius"/>
    </source>
</evidence>
<sequence>MSPLLFKLIIILLLLFIVFNLALAMIHMVREEPDSKVPMSRYLGRRVALSAVVILFLILALKLGWVVPNQRPY</sequence>
<dbReference type="EMBL" id="BJLH01000005">
    <property type="protein sequence ID" value="GEA60116.1"/>
    <property type="molecule type" value="Genomic_DNA"/>
</dbReference>
<evidence type="ECO:0000313" key="2">
    <source>
        <dbReference type="EMBL" id="GEA60116.1"/>
    </source>
</evidence>
<protein>
    <recommendedName>
        <fullName evidence="4">DUF2909 domain-containing protein</fullName>
    </recommendedName>
</protein>
<dbReference type="Pfam" id="PF11137">
    <property type="entry name" value="DUF2909"/>
    <property type="match status" value="1"/>
</dbReference>
<organism evidence="2 3">
    <name type="scientific">Vibrio comitans NBRC 102076</name>
    <dbReference type="NCBI Taxonomy" id="1219078"/>
    <lineage>
        <taxon>Bacteria</taxon>
        <taxon>Pseudomonadati</taxon>
        <taxon>Pseudomonadota</taxon>
        <taxon>Gammaproteobacteria</taxon>
        <taxon>Vibrionales</taxon>
        <taxon>Vibrionaceae</taxon>
        <taxon>Vibrio</taxon>
    </lineage>
</organism>
<gene>
    <name evidence="2" type="ORF">VCO01S_13090</name>
</gene>
<proteinExistence type="predicted"/>
<reference evidence="2 3" key="1">
    <citation type="submission" date="2019-06" db="EMBL/GenBank/DDBJ databases">
        <title>Whole genome shotgun sequence of Vibrio comitans NBRC 102076.</title>
        <authorList>
            <person name="Hosoyama A."/>
            <person name="Uohara A."/>
            <person name="Ohji S."/>
            <person name="Ichikawa N."/>
        </authorList>
    </citation>
    <scope>NUCLEOTIDE SEQUENCE [LARGE SCALE GENOMIC DNA]</scope>
    <source>
        <strain evidence="2 3">NBRC 102076</strain>
    </source>
</reference>
<keyword evidence="1" id="KW-0472">Membrane</keyword>
<dbReference type="Proteomes" id="UP000318242">
    <property type="component" value="Unassembled WGS sequence"/>
</dbReference>
<dbReference type="OrthoDB" id="5706633at2"/>